<organism evidence="1 2">
    <name type="scientific">Mytilus galloprovincialis</name>
    <name type="common">Mediterranean mussel</name>
    <dbReference type="NCBI Taxonomy" id="29158"/>
    <lineage>
        <taxon>Eukaryota</taxon>
        <taxon>Metazoa</taxon>
        <taxon>Spiralia</taxon>
        <taxon>Lophotrochozoa</taxon>
        <taxon>Mollusca</taxon>
        <taxon>Bivalvia</taxon>
        <taxon>Autobranchia</taxon>
        <taxon>Pteriomorphia</taxon>
        <taxon>Mytilida</taxon>
        <taxon>Mytiloidea</taxon>
        <taxon>Mytilidae</taxon>
        <taxon>Mytilinae</taxon>
        <taxon>Mytilus</taxon>
    </lineage>
</organism>
<keyword evidence="2" id="KW-1185">Reference proteome</keyword>
<proteinExistence type="predicted"/>
<reference evidence="1" key="1">
    <citation type="submission" date="2018-11" db="EMBL/GenBank/DDBJ databases">
        <authorList>
            <person name="Alioto T."/>
            <person name="Alioto T."/>
        </authorList>
    </citation>
    <scope>NUCLEOTIDE SEQUENCE</scope>
</reference>
<comment type="caution">
    <text evidence="1">The sequence shown here is derived from an EMBL/GenBank/DDBJ whole genome shotgun (WGS) entry which is preliminary data.</text>
</comment>
<accession>A0A8B6G7Y6</accession>
<evidence type="ECO:0000313" key="1">
    <source>
        <dbReference type="EMBL" id="VDI60147.1"/>
    </source>
</evidence>
<dbReference type="AlphaFoldDB" id="A0A8B6G7Y6"/>
<dbReference type="EMBL" id="UYJE01008006">
    <property type="protein sequence ID" value="VDI60147.1"/>
    <property type="molecule type" value="Genomic_DNA"/>
</dbReference>
<name>A0A8B6G7Y6_MYTGA</name>
<protein>
    <submittedName>
        <fullName evidence="1">Uncharacterized protein</fullName>
    </submittedName>
</protein>
<dbReference type="Proteomes" id="UP000596742">
    <property type="component" value="Unassembled WGS sequence"/>
</dbReference>
<sequence length="131" mass="14749">MSKRAVTSPSSNVVDQVQEHNNILTTAKSGGRVKKATANNVCASVLFYDMEYRDRQAPEIFKWGTYISNLRKFNLVQKPYSASAKAIQKIQNVPRSANNANYKDQNPGFNSYNKKWKGPFLPDGRTICSDI</sequence>
<evidence type="ECO:0000313" key="2">
    <source>
        <dbReference type="Proteomes" id="UP000596742"/>
    </source>
</evidence>
<gene>
    <name evidence="1" type="ORF">MGAL_10B051086</name>
</gene>